<dbReference type="PANTHER" id="PTHR48070:SF6">
    <property type="entry name" value="ESTERASE OVCA2"/>
    <property type="match status" value="1"/>
</dbReference>
<dbReference type="PANTHER" id="PTHR48070">
    <property type="entry name" value="ESTERASE OVCA2"/>
    <property type="match status" value="1"/>
</dbReference>
<protein>
    <recommendedName>
        <fullName evidence="2">Serine hydrolase domain-containing protein</fullName>
    </recommendedName>
</protein>
<accession>A0A9W7XIJ5</accession>
<organism evidence="3 4">
    <name type="scientific">Coemansia asiatica</name>
    <dbReference type="NCBI Taxonomy" id="1052880"/>
    <lineage>
        <taxon>Eukaryota</taxon>
        <taxon>Fungi</taxon>
        <taxon>Fungi incertae sedis</taxon>
        <taxon>Zoopagomycota</taxon>
        <taxon>Kickxellomycotina</taxon>
        <taxon>Kickxellomycetes</taxon>
        <taxon>Kickxellales</taxon>
        <taxon>Kickxellaceae</taxon>
        <taxon>Coemansia</taxon>
    </lineage>
</organism>
<dbReference type="SUPFAM" id="SSF53474">
    <property type="entry name" value="alpha/beta-Hydrolases"/>
    <property type="match status" value="1"/>
</dbReference>
<sequence>MAMSKPKILCLHGFAESADVFKIRSRRIRELIGDHAELVYIDGPIDIGSLRFTTQDETLHSANEFTNLGWWWWKQTGKTTELRGIGKTMDLLATVLEEQGPFDGIMGFSQGASLAILLAQILHTNQDALKFPRPVSHPPIKFLVLAGAFAVEPKEYQSIYKNKLDTPSLHMMGEYDTVIDIERSRKMATVFESPVCFEFRGGHFIPQTTECIKVVQSFLAPFIPGINKA</sequence>
<reference evidence="3" key="1">
    <citation type="submission" date="2022-07" db="EMBL/GenBank/DDBJ databases">
        <title>Phylogenomic reconstructions and comparative analyses of Kickxellomycotina fungi.</title>
        <authorList>
            <person name="Reynolds N.K."/>
            <person name="Stajich J.E."/>
            <person name="Barry K."/>
            <person name="Grigoriev I.V."/>
            <person name="Crous P."/>
            <person name="Smith M.E."/>
        </authorList>
    </citation>
    <scope>NUCLEOTIDE SEQUENCE</scope>
    <source>
        <strain evidence="3">NBRC 105413</strain>
    </source>
</reference>
<dbReference type="InterPro" id="IPR050593">
    <property type="entry name" value="LovG"/>
</dbReference>
<dbReference type="AlphaFoldDB" id="A0A9W7XIJ5"/>
<dbReference type="Gene3D" id="3.40.50.1820">
    <property type="entry name" value="alpha/beta hydrolase"/>
    <property type="match status" value="1"/>
</dbReference>
<evidence type="ECO:0000313" key="3">
    <source>
        <dbReference type="EMBL" id="KAJ1643947.1"/>
    </source>
</evidence>
<dbReference type="GO" id="GO:0016787">
    <property type="term" value="F:hydrolase activity"/>
    <property type="evidence" value="ECO:0007669"/>
    <property type="project" value="UniProtKB-KW"/>
</dbReference>
<evidence type="ECO:0000256" key="1">
    <source>
        <dbReference type="ARBA" id="ARBA00022801"/>
    </source>
</evidence>
<dbReference type="GO" id="GO:0005737">
    <property type="term" value="C:cytoplasm"/>
    <property type="evidence" value="ECO:0007669"/>
    <property type="project" value="TreeGrafter"/>
</dbReference>
<evidence type="ECO:0000259" key="2">
    <source>
        <dbReference type="Pfam" id="PF03959"/>
    </source>
</evidence>
<gene>
    <name evidence="3" type="ORF">LPJ64_004328</name>
</gene>
<dbReference type="Proteomes" id="UP001145021">
    <property type="component" value="Unassembled WGS sequence"/>
</dbReference>
<keyword evidence="4" id="KW-1185">Reference proteome</keyword>
<keyword evidence="1" id="KW-0378">Hydrolase</keyword>
<dbReference type="Pfam" id="PF03959">
    <property type="entry name" value="FSH1"/>
    <property type="match status" value="1"/>
</dbReference>
<proteinExistence type="predicted"/>
<dbReference type="InterPro" id="IPR029058">
    <property type="entry name" value="AB_hydrolase_fold"/>
</dbReference>
<feature type="domain" description="Serine hydrolase" evidence="2">
    <location>
        <begin position="4"/>
        <end position="212"/>
    </location>
</feature>
<dbReference type="EMBL" id="JANBOH010000205">
    <property type="protein sequence ID" value="KAJ1643947.1"/>
    <property type="molecule type" value="Genomic_DNA"/>
</dbReference>
<evidence type="ECO:0000313" key="4">
    <source>
        <dbReference type="Proteomes" id="UP001145021"/>
    </source>
</evidence>
<name>A0A9W7XIJ5_9FUNG</name>
<dbReference type="GO" id="GO:0005634">
    <property type="term" value="C:nucleus"/>
    <property type="evidence" value="ECO:0007669"/>
    <property type="project" value="TreeGrafter"/>
</dbReference>
<comment type="caution">
    <text evidence="3">The sequence shown here is derived from an EMBL/GenBank/DDBJ whole genome shotgun (WGS) entry which is preliminary data.</text>
</comment>
<dbReference type="InterPro" id="IPR005645">
    <property type="entry name" value="FSH-like_dom"/>
</dbReference>